<dbReference type="EMBL" id="JAEACU010000006">
    <property type="protein sequence ID" value="KAH7524814.1"/>
    <property type="molecule type" value="Genomic_DNA"/>
</dbReference>
<dbReference type="Proteomes" id="UP000813462">
    <property type="component" value="Unassembled WGS sequence"/>
</dbReference>
<proteinExistence type="predicted"/>
<reference evidence="3" key="1">
    <citation type="journal article" date="2021" name="Front. Plant Sci.">
        <title>Chromosome-Scale Genome Assembly for Chinese Sour Jujube and Insights Into Its Genome Evolution and Domestication Signature.</title>
        <authorList>
            <person name="Shen L.-Y."/>
            <person name="Luo H."/>
            <person name="Wang X.-L."/>
            <person name="Wang X.-M."/>
            <person name="Qiu X.-J."/>
            <person name="Liu H."/>
            <person name="Zhou S.-S."/>
            <person name="Jia K.-H."/>
            <person name="Nie S."/>
            <person name="Bao Y.-T."/>
            <person name="Zhang R.-G."/>
            <person name="Yun Q.-Z."/>
            <person name="Chai Y.-H."/>
            <person name="Lu J.-Y."/>
            <person name="Li Y."/>
            <person name="Zhao S.-W."/>
            <person name="Mao J.-F."/>
            <person name="Jia S.-G."/>
            <person name="Mao Y.-M."/>
        </authorList>
    </citation>
    <scope>NUCLEOTIDE SEQUENCE</scope>
    <source>
        <strain evidence="3">AT0</strain>
        <tissue evidence="3">Leaf</tissue>
    </source>
</reference>
<feature type="region of interest" description="Disordered" evidence="1">
    <location>
        <begin position="53"/>
        <end position="85"/>
    </location>
</feature>
<dbReference type="AlphaFoldDB" id="A0A978VA79"/>
<keyword evidence="2" id="KW-1133">Transmembrane helix</keyword>
<keyword evidence="2" id="KW-0472">Membrane</keyword>
<evidence type="ECO:0000256" key="1">
    <source>
        <dbReference type="SAM" id="MobiDB-lite"/>
    </source>
</evidence>
<evidence type="ECO:0000313" key="3">
    <source>
        <dbReference type="EMBL" id="KAH7524814.1"/>
    </source>
</evidence>
<evidence type="ECO:0008006" key="5">
    <source>
        <dbReference type="Google" id="ProtNLM"/>
    </source>
</evidence>
<keyword evidence="2" id="KW-0812">Transmembrane</keyword>
<dbReference type="InterPro" id="IPR037699">
    <property type="entry name" value="At5g65660-like"/>
</dbReference>
<evidence type="ECO:0000256" key="2">
    <source>
        <dbReference type="SAM" id="Phobius"/>
    </source>
</evidence>
<evidence type="ECO:0000313" key="4">
    <source>
        <dbReference type="Proteomes" id="UP000813462"/>
    </source>
</evidence>
<dbReference type="OrthoDB" id="1936969at2759"/>
<sequence length="121" mass="13555">MEEELSPSNRPTIAFPVGLALLLLMLFSMTVFFLCCLHWDKIRSFFKSSPPQDHTDFHTDFPQNSPQKPAASATMPKQNQRQSIPVVMPGDDVPKFIAMACPCEPSLIEKVTIVVHKPNSN</sequence>
<dbReference type="PANTHER" id="PTHR34291">
    <property type="entry name" value="HYDROXYPROLINE-RICH GLYCOPROTEIN FAMILY PROTEIN"/>
    <property type="match status" value="1"/>
</dbReference>
<accession>A0A978VA79</accession>
<feature type="transmembrane region" description="Helical" evidence="2">
    <location>
        <begin position="13"/>
        <end position="37"/>
    </location>
</feature>
<comment type="caution">
    <text evidence="3">The sequence shown here is derived from an EMBL/GenBank/DDBJ whole genome shotgun (WGS) entry which is preliminary data.</text>
</comment>
<organism evidence="3 4">
    <name type="scientific">Ziziphus jujuba var. spinosa</name>
    <dbReference type="NCBI Taxonomy" id="714518"/>
    <lineage>
        <taxon>Eukaryota</taxon>
        <taxon>Viridiplantae</taxon>
        <taxon>Streptophyta</taxon>
        <taxon>Embryophyta</taxon>
        <taxon>Tracheophyta</taxon>
        <taxon>Spermatophyta</taxon>
        <taxon>Magnoliopsida</taxon>
        <taxon>eudicotyledons</taxon>
        <taxon>Gunneridae</taxon>
        <taxon>Pentapetalae</taxon>
        <taxon>rosids</taxon>
        <taxon>fabids</taxon>
        <taxon>Rosales</taxon>
        <taxon>Rhamnaceae</taxon>
        <taxon>Paliureae</taxon>
        <taxon>Ziziphus</taxon>
    </lineage>
</organism>
<name>A0A978VA79_ZIZJJ</name>
<protein>
    <recommendedName>
        <fullName evidence="5">Hydroxyproline-rich glycoprotein family protein</fullName>
    </recommendedName>
</protein>
<gene>
    <name evidence="3" type="ORF">FEM48_Zijuj06G0159000</name>
</gene>
<dbReference type="PANTHER" id="PTHR34291:SF7">
    <property type="entry name" value="PROTEIN, PUTATIVE-RELATED"/>
    <property type="match status" value="1"/>
</dbReference>